<sequence>MGIFKLFSKKEKKYIEEEQVISGTSGNTTVEVKKEGKRAVKLTSKVEQIGYIKDNCEIILESNRQIEEAKAEYQAVTSYLTDMQKIDLIPQEERENLEDAARKIINLTKERNKLQNRNNILTDSQYRLYERYELQIPRELPTIKENEEYQNMIKQDMEHLEKERKRIEQEQKDIIKKQAYLKGIGITTAIIVLILFGVFSVLGQYTEANLTIPFLLTVLMGMVLAFYIFMEARNNTSANAMIQVKRNRQIMLMNKVKIKAVNNRNYLDYTYSKYMVDSYEQLKANWEEYVKAKDEARRYQSNTQLLEFYNNELISELKKYELADAEIWIYQPSAILDSKEMVEVRHRLNVRRQKLRERIETNTNQKEEAYSSIKSTMKTYPECVDEAEKLLRRYRLELEE</sequence>
<evidence type="ECO:0000313" key="4">
    <source>
        <dbReference type="Proteomes" id="UP000574276"/>
    </source>
</evidence>
<name>A0A839JZL2_9FIRM</name>
<protein>
    <submittedName>
        <fullName evidence="3">Uncharacterized protein</fullName>
    </submittedName>
</protein>
<comment type="caution">
    <text evidence="3">The sequence shown here is derived from an EMBL/GenBank/DDBJ whole genome shotgun (WGS) entry which is preliminary data.</text>
</comment>
<accession>A0A839JZL2</accession>
<keyword evidence="4" id="KW-1185">Reference proteome</keyword>
<keyword evidence="1" id="KW-0175">Coiled coil</keyword>
<keyword evidence="2" id="KW-0812">Transmembrane</keyword>
<organism evidence="3 4">
    <name type="scientific">Variimorphobacter saccharofermentans</name>
    <dbReference type="NCBI Taxonomy" id="2755051"/>
    <lineage>
        <taxon>Bacteria</taxon>
        <taxon>Bacillati</taxon>
        <taxon>Bacillota</taxon>
        <taxon>Clostridia</taxon>
        <taxon>Lachnospirales</taxon>
        <taxon>Lachnospiraceae</taxon>
        <taxon>Variimorphobacter</taxon>
    </lineage>
</organism>
<evidence type="ECO:0000256" key="1">
    <source>
        <dbReference type="SAM" id="Coils"/>
    </source>
</evidence>
<feature type="coiled-coil region" evidence="1">
    <location>
        <begin position="97"/>
        <end position="177"/>
    </location>
</feature>
<keyword evidence="2" id="KW-1133">Transmembrane helix</keyword>
<keyword evidence="2" id="KW-0472">Membrane</keyword>
<feature type="transmembrane region" description="Helical" evidence="2">
    <location>
        <begin position="179"/>
        <end position="202"/>
    </location>
</feature>
<dbReference type="RefSeq" id="WP_228351830.1">
    <property type="nucleotide sequence ID" value="NZ_JACEGA010000001.1"/>
</dbReference>
<reference evidence="3 4" key="1">
    <citation type="submission" date="2020-07" db="EMBL/GenBank/DDBJ databases">
        <title>Characterization and genome sequencing of isolate MD1, a novel member within the family Lachnospiraceae.</title>
        <authorList>
            <person name="Rettenmaier R."/>
            <person name="Di Bello L."/>
            <person name="Zinser C."/>
            <person name="Scheitz K."/>
            <person name="Liebl W."/>
            <person name="Zverlov V."/>
        </authorList>
    </citation>
    <scope>NUCLEOTIDE SEQUENCE [LARGE SCALE GENOMIC DNA]</scope>
    <source>
        <strain evidence="3 4">MD1</strain>
    </source>
</reference>
<feature type="transmembrane region" description="Helical" evidence="2">
    <location>
        <begin position="208"/>
        <end position="229"/>
    </location>
</feature>
<dbReference type="EMBL" id="JACEGA010000001">
    <property type="protein sequence ID" value="MBB2182099.1"/>
    <property type="molecule type" value="Genomic_DNA"/>
</dbReference>
<dbReference type="Proteomes" id="UP000574276">
    <property type="component" value="Unassembled WGS sequence"/>
</dbReference>
<proteinExistence type="predicted"/>
<dbReference type="AlphaFoldDB" id="A0A839JZL2"/>
<evidence type="ECO:0000256" key="2">
    <source>
        <dbReference type="SAM" id="Phobius"/>
    </source>
</evidence>
<gene>
    <name evidence="3" type="ORF">H0486_04325</name>
</gene>
<evidence type="ECO:0000313" key="3">
    <source>
        <dbReference type="EMBL" id="MBB2182099.1"/>
    </source>
</evidence>